<dbReference type="SUPFAM" id="SSF55729">
    <property type="entry name" value="Acyl-CoA N-acyltransferases (Nat)"/>
    <property type="match status" value="3"/>
</dbReference>
<dbReference type="AlphaFoldDB" id="A0A1Y4SSD6"/>
<gene>
    <name evidence="2" type="ORF">B5E75_12300</name>
</gene>
<dbReference type="CDD" id="cd04301">
    <property type="entry name" value="NAT_SF"/>
    <property type="match status" value="1"/>
</dbReference>
<dbReference type="OrthoDB" id="9765580at2"/>
<dbReference type="InterPro" id="IPR024320">
    <property type="entry name" value="LPG_synthase_C"/>
</dbReference>
<dbReference type="PROSITE" id="PS51186">
    <property type="entry name" value="GNAT"/>
    <property type="match status" value="1"/>
</dbReference>
<sequence>MKQLTLEDYAIIQPYLDKANYEGYNSNFVTMMMWNHEYHIQYEIHEHFLVMLHHYKDTYFWAMPFTTPEYYQEALEYMKQYSHDHGFPLMIDCAIESFVSTIQNSDFSLQYLFERTRYNDDYIYDKEMLQTLSGKKMQKRRNHYNAFLKNYPDYEYRDLDMTNDFDTILSCLNRWEGEKDGISESMTSEVRGIMSLLSSKHLLPIHIGGIFINHQLEAFIIASRLNHSTIQIHVEKANKDIRGLYPAILKELLEHHYHEEKWVNREEDMGLENLRRSKQSLHPVKMVKKYRIYERNITIQKAKEEDQQQIIDLWKTCFLDETEKSTHFYFQYLYNENHTYILKNNSQIISALQIVPMPIMKNNTPKNCYFILGVCTHPAYQKQGMMKQLMQYVLKEYDNQDIYLQAYHPEIYRPFGFNASHYHQIITIDQDILQDQEKWNISHDYHLLEDYYRQFTKHFDEYRIRDESYWNLFIKRCESFEDHMIIFKDLGYLIYHKSEETIYISEAIYLHQKALIQMLSYFKGSSQNIELECDLTVDLPCKSRYIITMMNNHLNQDRQDSHYYINEVY</sequence>
<dbReference type="PANTHER" id="PTHR41373">
    <property type="entry name" value="DUF2156 DOMAIN-CONTAINING PROTEIN"/>
    <property type="match status" value="1"/>
</dbReference>
<feature type="domain" description="N-acetyltransferase" evidence="1">
    <location>
        <begin position="297"/>
        <end position="454"/>
    </location>
</feature>
<dbReference type="Pfam" id="PF13527">
    <property type="entry name" value="Acetyltransf_9"/>
    <property type="match status" value="1"/>
</dbReference>
<comment type="caution">
    <text evidence="2">The sequence shown here is derived from an EMBL/GenBank/DDBJ whole genome shotgun (WGS) entry which is preliminary data.</text>
</comment>
<keyword evidence="2" id="KW-0808">Transferase</keyword>
<accession>A0A1Y4SSD6</accession>
<dbReference type="InterPro" id="IPR000182">
    <property type="entry name" value="GNAT_dom"/>
</dbReference>
<dbReference type="Gene3D" id="3.40.630.30">
    <property type="match status" value="3"/>
</dbReference>
<evidence type="ECO:0000259" key="1">
    <source>
        <dbReference type="PROSITE" id="PS51186"/>
    </source>
</evidence>
<dbReference type="GO" id="GO:0016747">
    <property type="term" value="F:acyltransferase activity, transferring groups other than amino-acyl groups"/>
    <property type="evidence" value="ECO:0007669"/>
    <property type="project" value="InterPro"/>
</dbReference>
<evidence type="ECO:0000313" key="2">
    <source>
        <dbReference type="EMBL" id="OUQ32330.1"/>
    </source>
</evidence>
<dbReference type="InterPro" id="IPR016181">
    <property type="entry name" value="Acyl_CoA_acyltransferase"/>
</dbReference>
<protein>
    <submittedName>
        <fullName evidence="2">GNAT family N-acetyltransferase</fullName>
    </submittedName>
</protein>
<dbReference type="Pfam" id="PF09924">
    <property type="entry name" value="LPG_synthase_C"/>
    <property type="match status" value="1"/>
</dbReference>
<dbReference type="Proteomes" id="UP000195305">
    <property type="component" value="Unassembled WGS sequence"/>
</dbReference>
<dbReference type="PANTHER" id="PTHR41373:SF1">
    <property type="entry name" value="PHOSPHATIDYLGLYCEROL LYSYLTRANSFERASE C-TERMINAL DOMAIN-CONTAINING PROTEIN"/>
    <property type="match status" value="1"/>
</dbReference>
<proteinExistence type="predicted"/>
<name>A0A1Y4SSD6_9FIRM</name>
<evidence type="ECO:0000313" key="3">
    <source>
        <dbReference type="Proteomes" id="UP000195305"/>
    </source>
</evidence>
<keyword evidence="3" id="KW-1185">Reference proteome</keyword>
<dbReference type="RefSeq" id="WP_087359651.1">
    <property type="nucleotide sequence ID" value="NZ_NFLJ01000043.1"/>
</dbReference>
<reference evidence="2 3" key="1">
    <citation type="journal article" date="2018" name="BMC Genomics">
        <title>Whole genome sequencing and function prediction of 133 gut anaerobes isolated from chicken caecum in pure cultures.</title>
        <authorList>
            <person name="Medvecky M."/>
            <person name="Cejkova D."/>
            <person name="Polansky O."/>
            <person name="Karasova D."/>
            <person name="Kubasova T."/>
            <person name="Cizek A."/>
            <person name="Rychlik I."/>
        </authorList>
    </citation>
    <scope>NUCLEOTIDE SEQUENCE [LARGE SCALE GENOMIC DNA]</scope>
    <source>
        <strain evidence="2 3">An13</strain>
    </source>
</reference>
<dbReference type="InterPro" id="IPR016732">
    <property type="entry name" value="UCP018688"/>
</dbReference>
<dbReference type="EMBL" id="NFLJ01000043">
    <property type="protein sequence ID" value="OUQ32330.1"/>
    <property type="molecule type" value="Genomic_DNA"/>
</dbReference>
<organism evidence="2 3">
    <name type="scientific">Massilimicrobiota timonensis</name>
    <dbReference type="NCBI Taxonomy" id="1776392"/>
    <lineage>
        <taxon>Bacteria</taxon>
        <taxon>Bacillati</taxon>
        <taxon>Bacillota</taxon>
        <taxon>Erysipelotrichia</taxon>
        <taxon>Erysipelotrichales</taxon>
        <taxon>Erysipelotrichaceae</taxon>
        <taxon>Massilimicrobiota</taxon>
    </lineage>
</organism>